<protein>
    <recommendedName>
        <fullName evidence="3">DUF72 domain-containing protein</fullName>
    </recommendedName>
</protein>
<accession>A0A0R2CUE3</accession>
<dbReference type="AlphaFoldDB" id="A0A0R2CUE3"/>
<dbReference type="STRING" id="1423725.FC19_GL001984"/>
<dbReference type="RefSeq" id="WP_057876632.1">
    <property type="nucleotide sequence ID" value="NZ_AYZD01000027.1"/>
</dbReference>
<dbReference type="InterPro" id="IPR002763">
    <property type="entry name" value="DUF72"/>
</dbReference>
<evidence type="ECO:0000313" key="1">
    <source>
        <dbReference type="EMBL" id="KRM95373.1"/>
    </source>
</evidence>
<dbReference type="OrthoDB" id="9780310at2"/>
<dbReference type="PATRIC" id="fig|1423725.3.peg.2036"/>
<evidence type="ECO:0008006" key="3">
    <source>
        <dbReference type="Google" id="ProtNLM"/>
    </source>
</evidence>
<evidence type="ECO:0000313" key="2">
    <source>
        <dbReference type="Proteomes" id="UP000051015"/>
    </source>
</evidence>
<organism evidence="1 2">
    <name type="scientific">Liquorilactobacillus aquaticus DSM 21051</name>
    <dbReference type="NCBI Taxonomy" id="1423725"/>
    <lineage>
        <taxon>Bacteria</taxon>
        <taxon>Bacillati</taxon>
        <taxon>Bacillota</taxon>
        <taxon>Bacilli</taxon>
        <taxon>Lactobacillales</taxon>
        <taxon>Lactobacillaceae</taxon>
        <taxon>Liquorilactobacillus</taxon>
    </lineage>
</organism>
<dbReference type="PANTHER" id="PTHR30348:SF13">
    <property type="entry name" value="UPF0759 PROTEIN YUNF"/>
    <property type="match status" value="1"/>
</dbReference>
<dbReference type="PANTHER" id="PTHR30348">
    <property type="entry name" value="UNCHARACTERIZED PROTEIN YECE"/>
    <property type="match status" value="1"/>
</dbReference>
<dbReference type="SUPFAM" id="SSF117396">
    <property type="entry name" value="TM1631-like"/>
    <property type="match status" value="1"/>
</dbReference>
<comment type="caution">
    <text evidence="1">The sequence shown here is derived from an EMBL/GenBank/DDBJ whole genome shotgun (WGS) entry which is preliminary data.</text>
</comment>
<gene>
    <name evidence="1" type="ORF">FC19_GL001984</name>
</gene>
<dbReference type="InterPro" id="IPR036520">
    <property type="entry name" value="UPF0759_sf"/>
</dbReference>
<dbReference type="EMBL" id="AYZD01000027">
    <property type="protein sequence ID" value="KRM95373.1"/>
    <property type="molecule type" value="Genomic_DNA"/>
</dbReference>
<sequence length="282" mass="32569">MITIGLTTWSEHHALIRNQDRPVKLGEYTAYFPTVELDTFFYGIPQLSTVQKWQQQVPPSFQFIIKANQALTGHPGQQLNAVQLKERFQQLAESVQPLVDKQQLKTILCQFPPFFSATKQSINYLRYFRQQLPYLPLTLEFRNQSWYSPEIIDSLVSFCQKERYTLAAIDEPAQTTASIPFYPAITTSELLLFRLHGRNQQGWLSSGKNWRKQRTLYRYNTDELNAFKDEIEKFQKNVKEICIIFNNNSGGDAAPNALELKQLLGIDFSGLGPLPPEQLNLF</sequence>
<dbReference type="Proteomes" id="UP000051015">
    <property type="component" value="Unassembled WGS sequence"/>
</dbReference>
<keyword evidence="2" id="KW-1185">Reference proteome</keyword>
<proteinExistence type="predicted"/>
<reference evidence="1 2" key="1">
    <citation type="journal article" date="2015" name="Genome Announc.">
        <title>Expanding the biotechnology potential of lactobacilli through comparative genomics of 213 strains and associated genera.</title>
        <authorList>
            <person name="Sun Z."/>
            <person name="Harris H.M."/>
            <person name="McCann A."/>
            <person name="Guo C."/>
            <person name="Argimon S."/>
            <person name="Zhang W."/>
            <person name="Yang X."/>
            <person name="Jeffery I.B."/>
            <person name="Cooney J.C."/>
            <person name="Kagawa T.F."/>
            <person name="Liu W."/>
            <person name="Song Y."/>
            <person name="Salvetti E."/>
            <person name="Wrobel A."/>
            <person name="Rasinkangas P."/>
            <person name="Parkhill J."/>
            <person name="Rea M.C."/>
            <person name="O'Sullivan O."/>
            <person name="Ritari J."/>
            <person name="Douillard F.P."/>
            <person name="Paul Ross R."/>
            <person name="Yang R."/>
            <person name="Briner A.E."/>
            <person name="Felis G.E."/>
            <person name="de Vos W.M."/>
            <person name="Barrangou R."/>
            <person name="Klaenhammer T.R."/>
            <person name="Caufield P.W."/>
            <person name="Cui Y."/>
            <person name="Zhang H."/>
            <person name="O'Toole P.W."/>
        </authorList>
    </citation>
    <scope>NUCLEOTIDE SEQUENCE [LARGE SCALE GENOMIC DNA]</scope>
    <source>
        <strain evidence="1 2">DSM 21051</strain>
    </source>
</reference>
<name>A0A0R2CUE3_9LACO</name>
<dbReference type="Gene3D" id="3.20.20.410">
    <property type="entry name" value="Protein of unknown function UPF0759"/>
    <property type="match status" value="1"/>
</dbReference>
<dbReference type="Pfam" id="PF01904">
    <property type="entry name" value="DUF72"/>
    <property type="match status" value="1"/>
</dbReference>